<keyword evidence="4" id="KW-0175">Coiled coil</keyword>
<evidence type="ECO:0000256" key="2">
    <source>
        <dbReference type="ARBA" id="ARBA00022888"/>
    </source>
</evidence>
<dbReference type="Gene3D" id="3.40.50.620">
    <property type="entry name" value="HUPs"/>
    <property type="match status" value="1"/>
</dbReference>
<dbReference type="VEuPathDB" id="VectorBase:AALB20_030728"/>
<evidence type="ECO:0000256" key="5">
    <source>
        <dbReference type="SAM" id="MobiDB-lite"/>
    </source>
</evidence>
<organism evidence="7 8">
    <name type="scientific">Anopheles albimanus</name>
    <name type="common">New world malaria mosquito</name>
    <dbReference type="NCBI Taxonomy" id="7167"/>
    <lineage>
        <taxon>Eukaryota</taxon>
        <taxon>Metazoa</taxon>
        <taxon>Ecdysozoa</taxon>
        <taxon>Arthropoda</taxon>
        <taxon>Hexapoda</taxon>
        <taxon>Insecta</taxon>
        <taxon>Pterygota</taxon>
        <taxon>Neoptera</taxon>
        <taxon>Endopterygota</taxon>
        <taxon>Diptera</taxon>
        <taxon>Nematocera</taxon>
        <taxon>Culicoidea</taxon>
        <taxon>Culicidae</taxon>
        <taxon>Anophelinae</taxon>
        <taxon>Anopheles</taxon>
    </lineage>
</organism>
<dbReference type="AlphaFoldDB" id="A0A182FTG3"/>
<protein>
    <recommendedName>
        <fullName evidence="6">TAFII55 protein conserved region domain-containing protein</fullName>
    </recommendedName>
</protein>
<feature type="compositionally biased region" description="Low complexity" evidence="5">
    <location>
        <begin position="691"/>
        <end position="709"/>
    </location>
</feature>
<dbReference type="GO" id="GO:0005669">
    <property type="term" value="C:transcription factor TFIID complex"/>
    <property type="evidence" value="ECO:0007669"/>
    <property type="project" value="InterPro"/>
</dbReference>
<dbReference type="InterPro" id="IPR051857">
    <property type="entry name" value="Asn_synthetase_domain"/>
</dbReference>
<reference evidence="7" key="2">
    <citation type="submission" date="2022-08" db="UniProtKB">
        <authorList>
            <consortium name="EnsemblMetazoa"/>
        </authorList>
    </citation>
    <scope>IDENTIFICATION</scope>
    <source>
        <strain evidence="7">STECLA/ALBI9_A</strain>
    </source>
</reference>
<keyword evidence="8" id="KW-1185">Reference proteome</keyword>
<dbReference type="STRING" id="7167.A0A182FTG3"/>
<dbReference type="CDD" id="cd01991">
    <property type="entry name" value="Asn_synthase_B_C"/>
    <property type="match status" value="1"/>
</dbReference>
<dbReference type="InterPro" id="IPR001962">
    <property type="entry name" value="Asn_synthase"/>
</dbReference>
<dbReference type="PANTHER" id="PTHR45937:SF1">
    <property type="entry name" value="ASPARAGINE SYNTHETASE DOMAIN-CONTAINING PROTEIN 1"/>
    <property type="match status" value="1"/>
</dbReference>
<dbReference type="SUPFAM" id="SSF52402">
    <property type="entry name" value="Adenine nucleotide alpha hydrolases-like"/>
    <property type="match status" value="1"/>
</dbReference>
<dbReference type="VEuPathDB" id="VectorBase:AALB017678"/>
<feature type="region of interest" description="Disordered" evidence="5">
    <location>
        <begin position="544"/>
        <end position="709"/>
    </location>
</feature>
<dbReference type="CDD" id="cd08047">
    <property type="entry name" value="TAF7"/>
    <property type="match status" value="1"/>
</dbReference>
<name>A0A182FTG3_ANOAL</name>
<keyword evidence="2" id="KW-0061">Asparagine biosynthesis</keyword>
<evidence type="ECO:0000259" key="6">
    <source>
        <dbReference type="SMART" id="SM01370"/>
    </source>
</evidence>
<reference evidence="7 8" key="1">
    <citation type="journal article" date="2017" name="G3 (Bethesda)">
        <title>The Physical Genome Mapping of Anopheles albimanus Corrected Scaffold Misassemblies and Identified Interarm Rearrangements in Genus Anopheles.</title>
        <authorList>
            <person name="Artemov G.N."/>
            <person name="Peery A.N."/>
            <person name="Jiang X."/>
            <person name="Tu Z."/>
            <person name="Stegniy V.N."/>
            <person name="Sharakhova M.V."/>
            <person name="Sharakhov I.V."/>
        </authorList>
    </citation>
    <scope>NUCLEOTIDE SEQUENCE [LARGE SCALE GENOMIC DNA]</scope>
    <source>
        <strain evidence="7 8">ALBI9_A</strain>
    </source>
</reference>
<dbReference type="Proteomes" id="UP000069272">
    <property type="component" value="Chromosome 3R"/>
</dbReference>
<feature type="region of interest" description="Disordered" evidence="5">
    <location>
        <begin position="463"/>
        <end position="490"/>
    </location>
</feature>
<dbReference type="SMART" id="SM01370">
    <property type="entry name" value="TAFII55_N"/>
    <property type="match status" value="1"/>
</dbReference>
<sequence length="784" mass="88450">MCGTFCYFCKDERLARGHSIPTYSFHELLLGKDLHSNNVHEQLFQSVEIKSVCEHLLSALRASIKERIVSTTNACKTCLKTGTDACTHPKIGILFSGGIDCTILALLADEYVPSSTPIDLLNVAFEKVCRNPKHSTTSIDWNVPDRLTGRESLEELRLLRPGRKWNFVEINVTRKELNLHRETISQLVYPLKTVLDESLGAAFWFASRGVGCLEEIPYSSLCRVLLLGSGADELFGGYTRHRAAFERTYRSYLKESASDINAIEQAYRALEQELELDWLRLPSRNLARDDRVISDNCVTPRTPYLQEDFLAQVQILKANQRCYHRLEAGIGDKLILRLCAYKLAEIVEQQDTLRKMPDKPTKQDSKKDDAAELETQFIMRMPREPAALLREAIQSGANNLKDRLSIRLDNDLRYGEVRFDHWLLHAKVVDLPTIIESLKTIDSKNFYKTADICQMMICKEEPDQHSAEEESPNKNKKKDPNKVDKKYLWPHGVTPPCKNVRKRRFRKTLKKKYVEAPEIEKEVKRLLRVDNEAVNVKWELITEEEDPNKPSLESGADSGAPHKSPSKNTKKSSLNKDVGEHDIFGGEVSDSDEEDNVINKNIDIDESSRLSAEADDSRLSDSSSYQGGQGDRTNASAPATEFNKSMFSGGASGSGGPSYRSARRPEPAGSSKSGSFFPGESSRPDSDNDSNDMPSSGFGNGQNSNANSASTATVINNSARIYELQRQLNELNTQRIQKEQEIRTIENQTLRHRLQDKLDSVLLEIEAKENEMHELQAAEKYSLE</sequence>
<dbReference type="GO" id="GO:0006367">
    <property type="term" value="P:transcription initiation at RNA polymerase II promoter"/>
    <property type="evidence" value="ECO:0007669"/>
    <property type="project" value="InterPro"/>
</dbReference>
<dbReference type="InterPro" id="IPR006751">
    <property type="entry name" value="TAFII55_prot_cons_reg"/>
</dbReference>
<evidence type="ECO:0000313" key="7">
    <source>
        <dbReference type="EnsemblMetazoa" id="AALB009843-PA"/>
    </source>
</evidence>
<proteinExistence type="predicted"/>
<dbReference type="GO" id="GO:0006529">
    <property type="term" value="P:asparagine biosynthetic process"/>
    <property type="evidence" value="ECO:0007669"/>
    <property type="project" value="UniProtKB-KW"/>
</dbReference>
<dbReference type="Pfam" id="PF04658">
    <property type="entry name" value="TAFII55_N"/>
    <property type="match status" value="1"/>
</dbReference>
<dbReference type="Pfam" id="PF00733">
    <property type="entry name" value="Asn_synthase"/>
    <property type="match status" value="1"/>
</dbReference>
<dbReference type="VEuPathDB" id="VectorBase:AALB017677"/>
<evidence type="ECO:0000256" key="4">
    <source>
        <dbReference type="SAM" id="Coils"/>
    </source>
</evidence>
<keyword evidence="3" id="KW-0315">Glutamine amidotransferase</keyword>
<dbReference type="PANTHER" id="PTHR45937">
    <property type="entry name" value="ASPARAGINE SYNTHETASE DOMAIN-CONTAINING PROTEIN 1"/>
    <property type="match status" value="1"/>
</dbReference>
<evidence type="ECO:0000313" key="8">
    <source>
        <dbReference type="Proteomes" id="UP000069272"/>
    </source>
</evidence>
<feature type="compositionally biased region" description="Basic and acidic residues" evidence="5">
    <location>
        <begin position="463"/>
        <end position="487"/>
    </location>
</feature>
<dbReference type="InterPro" id="IPR014729">
    <property type="entry name" value="Rossmann-like_a/b/a_fold"/>
</dbReference>
<dbReference type="GO" id="GO:0004066">
    <property type="term" value="F:asparagine synthase (glutamine-hydrolyzing) activity"/>
    <property type="evidence" value="ECO:0007669"/>
    <property type="project" value="InterPro"/>
</dbReference>
<feature type="compositionally biased region" description="Polar residues" evidence="5">
    <location>
        <begin position="632"/>
        <end position="646"/>
    </location>
</feature>
<dbReference type="VEuPathDB" id="VectorBase:AALB20_033526"/>
<dbReference type="EnsemblMetazoa" id="AALB009843-RA">
    <property type="protein sequence ID" value="AALB009843-PA"/>
    <property type="gene ID" value="AALB009843"/>
</dbReference>
<accession>A0A182FTG3</accession>
<evidence type="ECO:0000256" key="1">
    <source>
        <dbReference type="ARBA" id="ARBA00022605"/>
    </source>
</evidence>
<evidence type="ECO:0000256" key="3">
    <source>
        <dbReference type="ARBA" id="ARBA00022962"/>
    </source>
</evidence>
<feature type="domain" description="TAFII55 protein conserved region" evidence="6">
    <location>
        <begin position="373"/>
        <end position="535"/>
    </location>
</feature>
<keyword evidence="1" id="KW-0028">Amino-acid biosynthesis</keyword>
<feature type="coiled-coil region" evidence="4">
    <location>
        <begin position="721"/>
        <end position="778"/>
    </location>
</feature>